<organism evidence="1 2">
    <name type="scientific">Streptomyces boetiae</name>
    <dbReference type="NCBI Taxonomy" id="3075541"/>
    <lineage>
        <taxon>Bacteria</taxon>
        <taxon>Bacillati</taxon>
        <taxon>Actinomycetota</taxon>
        <taxon>Actinomycetes</taxon>
        <taxon>Kitasatosporales</taxon>
        <taxon>Streptomycetaceae</taxon>
        <taxon>Streptomyces</taxon>
    </lineage>
</organism>
<dbReference type="EMBL" id="JAVREN010000005">
    <property type="protein sequence ID" value="MDT0306402.1"/>
    <property type="molecule type" value="Genomic_DNA"/>
</dbReference>
<dbReference type="InterPro" id="IPR043148">
    <property type="entry name" value="TagF_C"/>
</dbReference>
<evidence type="ECO:0008006" key="3">
    <source>
        <dbReference type="Google" id="ProtNLM"/>
    </source>
</evidence>
<evidence type="ECO:0000313" key="1">
    <source>
        <dbReference type="EMBL" id="MDT0306402.1"/>
    </source>
</evidence>
<dbReference type="Proteomes" id="UP001183388">
    <property type="component" value="Unassembled WGS sequence"/>
</dbReference>
<dbReference type="SUPFAM" id="SSF53756">
    <property type="entry name" value="UDP-Glycosyltransferase/glycogen phosphorylase"/>
    <property type="match status" value="1"/>
</dbReference>
<gene>
    <name evidence="1" type="ORF">RM780_05425</name>
</gene>
<proteinExistence type="predicted"/>
<protein>
    <recommendedName>
        <fullName evidence="3">Translation initiation factor 2</fullName>
    </recommendedName>
</protein>
<dbReference type="RefSeq" id="WP_311629323.1">
    <property type="nucleotide sequence ID" value="NZ_JAVREN010000005.1"/>
</dbReference>
<sequence length="412" mass="42789">MLAGDPCYDRLLAALPYRERFRRALGVARGQRLVLVTSTWGGASLLGRSEPQGPDAPPGLLPRLTAELSADEYRTAAVLHPNVWHGHGPGQVRAWLDGARRAGLLLIPPLEGWRQALIAADCVIGDHGSVTFYAAALGRPVLLAAFPDPDAGADLDPASPVAALGRHAPRLNAAGSLRAQIERAVSAHDPARHAGPRELVTSAPGGSAALLRALFYRLIGIPEPAGSPALLDRLLPPRPEPAPRTAPLRVLTRPAAGPLPAVAVKRFAGPPFEPEAAGFEEAHTAVHEDTRDLAALAVADLVLRGPGEDEAGPAGPPEAWTAEVLERHPGCALAAWITGPDRCLARPRGGGTLRLTAAPDASGRPDLCDPAAYASALYAWLSGGGDLSRLAAEGLTVLTGGTGHHVRVEPGP</sequence>
<accession>A0ABU2L4F8</accession>
<comment type="caution">
    <text evidence="1">The sequence shown here is derived from an EMBL/GenBank/DDBJ whole genome shotgun (WGS) entry which is preliminary data.</text>
</comment>
<dbReference type="Gene3D" id="3.40.50.12580">
    <property type="match status" value="1"/>
</dbReference>
<reference evidence="2" key="1">
    <citation type="submission" date="2023-07" db="EMBL/GenBank/DDBJ databases">
        <title>30 novel species of actinomycetes from the DSMZ collection.</title>
        <authorList>
            <person name="Nouioui I."/>
        </authorList>
    </citation>
    <scope>NUCLEOTIDE SEQUENCE [LARGE SCALE GENOMIC DNA]</scope>
    <source>
        <strain evidence="2">DSM 44917</strain>
    </source>
</reference>
<name>A0ABU2L4F8_9ACTN</name>
<keyword evidence="2" id="KW-1185">Reference proteome</keyword>
<evidence type="ECO:0000313" key="2">
    <source>
        <dbReference type="Proteomes" id="UP001183388"/>
    </source>
</evidence>